<protein>
    <recommendedName>
        <fullName evidence="2">Type II secretion system protein H</fullName>
    </recommendedName>
    <alternativeName>
        <fullName evidence="10">General secretion pathway protein H</fullName>
    </alternativeName>
</protein>
<dbReference type="Gene3D" id="3.55.40.10">
    <property type="entry name" value="minor pseudopilin epsh domain"/>
    <property type="match status" value="1"/>
</dbReference>
<dbReference type="GO" id="GO:0005886">
    <property type="term" value="C:plasma membrane"/>
    <property type="evidence" value="ECO:0007669"/>
    <property type="project" value="UniProtKB-SubCell"/>
</dbReference>
<evidence type="ECO:0000259" key="12">
    <source>
        <dbReference type="Pfam" id="PF12019"/>
    </source>
</evidence>
<dbReference type="NCBIfam" id="TIGR02532">
    <property type="entry name" value="IV_pilin_GFxxxE"/>
    <property type="match status" value="1"/>
</dbReference>
<dbReference type="InterPro" id="IPR012902">
    <property type="entry name" value="N_methyl_site"/>
</dbReference>
<evidence type="ECO:0000256" key="7">
    <source>
        <dbReference type="ARBA" id="ARBA00022989"/>
    </source>
</evidence>
<keyword evidence="3" id="KW-1003">Cell membrane</keyword>
<dbReference type="InterPro" id="IPR045584">
    <property type="entry name" value="Pilin-like"/>
</dbReference>
<keyword evidence="4" id="KW-0488">Methylation</keyword>
<keyword evidence="6 11" id="KW-0812">Transmembrane</keyword>
<name>N6Y5V9_THAL4</name>
<evidence type="ECO:0000256" key="10">
    <source>
        <dbReference type="ARBA" id="ARBA00030775"/>
    </source>
</evidence>
<comment type="similarity">
    <text evidence="9">Belongs to the GSP H family.</text>
</comment>
<evidence type="ECO:0000256" key="1">
    <source>
        <dbReference type="ARBA" id="ARBA00004377"/>
    </source>
</evidence>
<evidence type="ECO:0000256" key="4">
    <source>
        <dbReference type="ARBA" id="ARBA00022481"/>
    </source>
</evidence>
<evidence type="ECO:0000256" key="6">
    <source>
        <dbReference type="ARBA" id="ARBA00022692"/>
    </source>
</evidence>
<organism evidence="13 14">
    <name type="scientific">Thauera linaloolentis (strain DSM 12138 / JCM 21573 / CCUG 41526 / CIP 105981 / IAM 15112 / NBRC 102519 / 47Lol)</name>
    <dbReference type="NCBI Taxonomy" id="1123367"/>
    <lineage>
        <taxon>Bacteria</taxon>
        <taxon>Pseudomonadati</taxon>
        <taxon>Pseudomonadota</taxon>
        <taxon>Betaproteobacteria</taxon>
        <taxon>Rhodocyclales</taxon>
        <taxon>Zoogloeaceae</taxon>
        <taxon>Thauera</taxon>
    </lineage>
</organism>
<gene>
    <name evidence="13" type="ORF">C666_05430</name>
</gene>
<reference evidence="13 14" key="1">
    <citation type="submission" date="2012-09" db="EMBL/GenBank/DDBJ databases">
        <title>Draft Genome Sequences of 6 Strains from Genus Thauera.</title>
        <authorList>
            <person name="Liu B."/>
            <person name="Shapleigh J.P."/>
            <person name="Frostegard A.H."/>
        </authorList>
    </citation>
    <scope>NUCLEOTIDE SEQUENCE [LARGE SCALE GENOMIC DNA]</scope>
    <source>
        <strain evidence="14">47Lol / DSM 12138</strain>
    </source>
</reference>
<dbReference type="InterPro" id="IPR022346">
    <property type="entry name" value="T2SS_GspH"/>
</dbReference>
<dbReference type="EMBL" id="AMXE01000012">
    <property type="protein sequence ID" value="ENO89601.1"/>
    <property type="molecule type" value="Genomic_DNA"/>
</dbReference>
<accession>N6Y5V9</accession>
<dbReference type="eggNOG" id="COG4970">
    <property type="taxonomic scope" value="Bacteria"/>
</dbReference>
<evidence type="ECO:0000313" key="13">
    <source>
        <dbReference type="EMBL" id="ENO89601.1"/>
    </source>
</evidence>
<evidence type="ECO:0000256" key="11">
    <source>
        <dbReference type="SAM" id="Phobius"/>
    </source>
</evidence>
<proteinExistence type="inferred from homology"/>
<dbReference type="GO" id="GO:0015628">
    <property type="term" value="P:protein secretion by the type II secretion system"/>
    <property type="evidence" value="ECO:0007669"/>
    <property type="project" value="InterPro"/>
</dbReference>
<evidence type="ECO:0000256" key="5">
    <source>
        <dbReference type="ARBA" id="ARBA00022519"/>
    </source>
</evidence>
<dbReference type="AlphaFoldDB" id="N6Y5V9"/>
<dbReference type="GO" id="GO:0015627">
    <property type="term" value="C:type II protein secretion system complex"/>
    <property type="evidence" value="ECO:0007669"/>
    <property type="project" value="InterPro"/>
</dbReference>
<evidence type="ECO:0000256" key="3">
    <source>
        <dbReference type="ARBA" id="ARBA00022475"/>
    </source>
</evidence>
<keyword evidence="7 11" id="KW-1133">Transmembrane helix</keyword>
<keyword evidence="5" id="KW-0997">Cell inner membrane</keyword>
<feature type="domain" description="General secretion pathway GspH" evidence="12">
    <location>
        <begin position="46"/>
        <end position="166"/>
    </location>
</feature>
<keyword evidence="8 11" id="KW-0472">Membrane</keyword>
<dbReference type="OrthoDB" id="8592199at2"/>
<dbReference type="Pfam" id="PF07963">
    <property type="entry name" value="N_methyl"/>
    <property type="match status" value="1"/>
</dbReference>
<comment type="subcellular location">
    <subcellularLocation>
        <location evidence="1">Cell inner membrane</location>
        <topology evidence="1">Single-pass membrane protein</topology>
    </subcellularLocation>
</comment>
<sequence length="186" mass="19374">MLNPSRDARGVTLIELMIGIAILSVLLGIAVPNFRTWIQNGKIRTAAGSIQNGLQIARVEAIQRNRPVQFDLRDAGAGGAWAVCIQPDPAGACPNPDDANTIQSRSGAEGSSAAVTVEIEEGAVPVVFNAAGRVREPAGNIEFLVDTSALDAGESRELRIVVTSSGSIRVCEASFPAGSPDLRACP</sequence>
<dbReference type="Pfam" id="PF12019">
    <property type="entry name" value="GspH"/>
    <property type="match status" value="1"/>
</dbReference>
<comment type="caution">
    <text evidence="13">The sequence shown here is derived from an EMBL/GenBank/DDBJ whole genome shotgun (WGS) entry which is preliminary data.</text>
</comment>
<dbReference type="SUPFAM" id="SSF54523">
    <property type="entry name" value="Pili subunits"/>
    <property type="match status" value="1"/>
</dbReference>
<dbReference type="PROSITE" id="PS00409">
    <property type="entry name" value="PROKAR_NTER_METHYL"/>
    <property type="match status" value="1"/>
</dbReference>
<keyword evidence="14" id="KW-1185">Reference proteome</keyword>
<dbReference type="Proteomes" id="UP000013232">
    <property type="component" value="Unassembled WGS sequence"/>
</dbReference>
<evidence type="ECO:0000256" key="8">
    <source>
        <dbReference type="ARBA" id="ARBA00023136"/>
    </source>
</evidence>
<evidence type="ECO:0000256" key="9">
    <source>
        <dbReference type="ARBA" id="ARBA00025772"/>
    </source>
</evidence>
<dbReference type="RefSeq" id="WP_004335035.1">
    <property type="nucleotide sequence ID" value="NZ_AMXE01000012.1"/>
</dbReference>
<evidence type="ECO:0000313" key="14">
    <source>
        <dbReference type="Proteomes" id="UP000013232"/>
    </source>
</evidence>
<feature type="transmembrane region" description="Helical" evidence="11">
    <location>
        <begin position="12"/>
        <end position="34"/>
    </location>
</feature>
<evidence type="ECO:0000256" key="2">
    <source>
        <dbReference type="ARBA" id="ARBA00021549"/>
    </source>
</evidence>